<feature type="binding site" evidence="8">
    <location>
        <position position="73"/>
    </location>
    <ligand>
        <name>GTP</name>
        <dbReference type="ChEBI" id="CHEBI:37565"/>
    </ligand>
</feature>
<evidence type="ECO:0000256" key="8">
    <source>
        <dbReference type="HAMAP-Rule" id="MF_00316"/>
    </source>
</evidence>
<dbReference type="GO" id="GO:0005525">
    <property type="term" value="F:GTP binding"/>
    <property type="evidence" value="ECO:0007669"/>
    <property type="project" value="UniProtKB-UniRule"/>
</dbReference>
<reference evidence="10 11" key="1">
    <citation type="journal article" date="2009" name="Int. J. Syst. Evol. Microbiol.">
        <title>Paenibacillus contaminans sp. nov., isolated from a contaminated laboratory plate.</title>
        <authorList>
            <person name="Chou J.H."/>
            <person name="Lee J.H."/>
            <person name="Lin M.C."/>
            <person name="Chang P.S."/>
            <person name="Arun A.B."/>
            <person name="Young C.C."/>
            <person name="Chen W.M."/>
        </authorList>
    </citation>
    <scope>NUCLEOTIDE SEQUENCE [LARGE SCALE GENOMIC DNA]</scope>
    <source>
        <strain evidence="10 11">CKOBP-6</strain>
    </source>
</reference>
<keyword evidence="6 8" id="KW-0342">GTP-binding</keyword>
<dbReference type="EC" id="2.7.7.77" evidence="8"/>
<evidence type="ECO:0000256" key="7">
    <source>
        <dbReference type="ARBA" id="ARBA00023150"/>
    </source>
</evidence>
<gene>
    <name evidence="8" type="primary">mobA</name>
    <name evidence="10" type="ORF">DQG23_34465</name>
</gene>
<comment type="function">
    <text evidence="8">Transfers a GMP moiety from GTP to Mo-molybdopterin (Mo-MPT) cofactor (Moco or molybdenum cofactor) to form Mo-molybdopterin guanine dinucleotide (Mo-MGD) cofactor.</text>
</comment>
<dbReference type="InterPro" id="IPR013482">
    <property type="entry name" value="Molybde_CF_guanTrfase"/>
</dbReference>
<dbReference type="Proteomes" id="UP000250369">
    <property type="component" value="Unassembled WGS sequence"/>
</dbReference>
<dbReference type="PANTHER" id="PTHR19136">
    <property type="entry name" value="MOLYBDENUM COFACTOR GUANYLYLTRANSFERASE"/>
    <property type="match status" value="1"/>
</dbReference>
<dbReference type="PANTHER" id="PTHR19136:SF81">
    <property type="entry name" value="MOLYBDENUM COFACTOR GUANYLYLTRANSFERASE"/>
    <property type="match status" value="1"/>
</dbReference>
<evidence type="ECO:0000256" key="4">
    <source>
        <dbReference type="ARBA" id="ARBA00022741"/>
    </source>
</evidence>
<dbReference type="GO" id="GO:0061603">
    <property type="term" value="F:molybdenum cofactor guanylyltransferase activity"/>
    <property type="evidence" value="ECO:0007669"/>
    <property type="project" value="UniProtKB-EC"/>
</dbReference>
<comment type="caution">
    <text evidence="10">The sequence shown here is derived from an EMBL/GenBank/DDBJ whole genome shotgun (WGS) entry which is preliminary data.</text>
</comment>
<dbReference type="GO" id="GO:0046872">
    <property type="term" value="F:metal ion binding"/>
    <property type="evidence" value="ECO:0007669"/>
    <property type="project" value="UniProtKB-KW"/>
</dbReference>
<protein>
    <recommendedName>
        <fullName evidence="8">Probable molybdenum cofactor guanylyltransferase</fullName>
        <shortName evidence="8">MoCo guanylyltransferase</shortName>
        <ecNumber evidence="8">2.7.7.77</ecNumber>
    </recommendedName>
    <alternativeName>
        <fullName evidence="8">GTP:molybdopterin guanylyltransferase</fullName>
    </alternativeName>
    <alternativeName>
        <fullName evidence="8">Mo-MPT guanylyltransferase</fullName>
    </alternativeName>
    <alternativeName>
        <fullName evidence="8">Molybdopterin guanylyltransferase</fullName>
    </alternativeName>
    <alternativeName>
        <fullName evidence="8">Molybdopterin-guanine dinucleotide synthase</fullName>
        <shortName evidence="8">MGD synthase</shortName>
    </alternativeName>
</protein>
<dbReference type="GO" id="GO:0005737">
    <property type="term" value="C:cytoplasm"/>
    <property type="evidence" value="ECO:0007669"/>
    <property type="project" value="UniProtKB-SubCell"/>
</dbReference>
<feature type="domain" description="MobA-like NTP transferase" evidence="9">
    <location>
        <begin position="4"/>
        <end position="162"/>
    </location>
</feature>
<comment type="caution">
    <text evidence="8">Lacks conserved residue(s) required for the propagation of feature annotation.</text>
</comment>
<comment type="similarity">
    <text evidence="8">Belongs to the MobA family.</text>
</comment>
<accession>A0A329LYB2</accession>
<feature type="binding site" evidence="8">
    <location>
        <position position="103"/>
    </location>
    <ligand>
        <name>GTP</name>
        <dbReference type="ChEBI" id="CHEBI:37565"/>
    </ligand>
</feature>
<feature type="binding site" evidence="8">
    <location>
        <position position="19"/>
    </location>
    <ligand>
        <name>GTP</name>
        <dbReference type="ChEBI" id="CHEBI:37565"/>
    </ligand>
</feature>
<sequence length="198" mass="21702">MIHGILLAGGRSSRMGTDKALLPVEGKPLIRHICENMLTLCENVTVVVSSLQEYRYAEALAAGPHSRIRFAEDMFPGKGPLAGIHAGLSAMPDEGYGFVMACDMPYLSPALFRTMAGRLDGQADAVLCAGQPFHAFYHKRATRAAEAFLMQEKLRLQAFYEALHAVYVTPDDSGCFENLNTPAEYEAYARKQRGGRSN</sequence>
<evidence type="ECO:0000313" key="11">
    <source>
        <dbReference type="Proteomes" id="UP000250369"/>
    </source>
</evidence>
<keyword evidence="4 8" id="KW-0547">Nucleotide-binding</keyword>
<evidence type="ECO:0000256" key="1">
    <source>
        <dbReference type="ARBA" id="ARBA00022490"/>
    </source>
</evidence>
<evidence type="ECO:0000313" key="10">
    <source>
        <dbReference type="EMBL" id="RAV12684.1"/>
    </source>
</evidence>
<dbReference type="GO" id="GO:0006777">
    <property type="term" value="P:Mo-molybdopterin cofactor biosynthetic process"/>
    <property type="evidence" value="ECO:0007669"/>
    <property type="project" value="UniProtKB-KW"/>
</dbReference>
<dbReference type="CDD" id="cd02503">
    <property type="entry name" value="MobA"/>
    <property type="match status" value="1"/>
</dbReference>
<evidence type="ECO:0000259" key="9">
    <source>
        <dbReference type="Pfam" id="PF12804"/>
    </source>
</evidence>
<dbReference type="InterPro" id="IPR025877">
    <property type="entry name" value="MobA-like_NTP_Trfase"/>
</dbReference>
<keyword evidence="11" id="KW-1185">Reference proteome</keyword>
<dbReference type="SUPFAM" id="SSF53448">
    <property type="entry name" value="Nucleotide-diphospho-sugar transferases"/>
    <property type="match status" value="1"/>
</dbReference>
<dbReference type="Pfam" id="PF12804">
    <property type="entry name" value="NTP_transf_3"/>
    <property type="match status" value="1"/>
</dbReference>
<dbReference type="EMBL" id="QMFB01000032">
    <property type="protein sequence ID" value="RAV12684.1"/>
    <property type="molecule type" value="Genomic_DNA"/>
</dbReference>
<dbReference type="AlphaFoldDB" id="A0A329LYB2"/>
<name>A0A329LYB2_9BACL</name>
<keyword evidence="1 8" id="KW-0963">Cytoplasm</keyword>
<comment type="catalytic activity">
    <reaction evidence="8">
        <text>Mo-molybdopterin + GTP + H(+) = Mo-molybdopterin guanine dinucleotide + diphosphate</text>
        <dbReference type="Rhea" id="RHEA:34243"/>
        <dbReference type="ChEBI" id="CHEBI:15378"/>
        <dbReference type="ChEBI" id="CHEBI:33019"/>
        <dbReference type="ChEBI" id="CHEBI:37565"/>
        <dbReference type="ChEBI" id="CHEBI:71302"/>
        <dbReference type="ChEBI" id="CHEBI:71310"/>
        <dbReference type="EC" id="2.7.7.77"/>
    </reaction>
</comment>
<evidence type="ECO:0000256" key="3">
    <source>
        <dbReference type="ARBA" id="ARBA00022723"/>
    </source>
</evidence>
<proteinExistence type="inferred from homology"/>
<comment type="subcellular location">
    <subcellularLocation>
        <location evidence="8">Cytoplasm</location>
    </subcellularLocation>
</comment>
<dbReference type="OrthoDB" id="9788394at2"/>
<keyword evidence="2 8" id="KW-0808">Transferase</keyword>
<comment type="domain">
    <text evidence="8">The N-terminal domain determines nucleotide recognition and specific binding, while the C-terminal domain determines the specific binding to the target protein.</text>
</comment>
<feature type="binding site" evidence="8">
    <location>
        <position position="103"/>
    </location>
    <ligand>
        <name>Mg(2+)</name>
        <dbReference type="ChEBI" id="CHEBI:18420"/>
    </ligand>
</feature>
<dbReference type="RefSeq" id="WP_113035574.1">
    <property type="nucleotide sequence ID" value="NZ_QMFB01000032.1"/>
</dbReference>
<evidence type="ECO:0000256" key="2">
    <source>
        <dbReference type="ARBA" id="ARBA00022679"/>
    </source>
</evidence>
<evidence type="ECO:0000256" key="6">
    <source>
        <dbReference type="ARBA" id="ARBA00023134"/>
    </source>
</evidence>
<dbReference type="InterPro" id="IPR029044">
    <property type="entry name" value="Nucleotide-diphossugar_trans"/>
</dbReference>
<comment type="cofactor">
    <cofactor evidence="8">
        <name>Mg(2+)</name>
        <dbReference type="ChEBI" id="CHEBI:18420"/>
    </cofactor>
</comment>
<keyword evidence="3 8" id="KW-0479">Metal-binding</keyword>
<feature type="binding site" evidence="8">
    <location>
        <begin position="7"/>
        <end position="9"/>
    </location>
    <ligand>
        <name>GTP</name>
        <dbReference type="ChEBI" id="CHEBI:37565"/>
    </ligand>
</feature>
<dbReference type="Gene3D" id="3.90.550.10">
    <property type="entry name" value="Spore Coat Polysaccharide Biosynthesis Protein SpsA, Chain A"/>
    <property type="match status" value="1"/>
</dbReference>
<keyword evidence="5 8" id="KW-0460">Magnesium</keyword>
<evidence type="ECO:0000256" key="5">
    <source>
        <dbReference type="ARBA" id="ARBA00022842"/>
    </source>
</evidence>
<keyword evidence="7 8" id="KW-0501">Molybdenum cofactor biosynthesis</keyword>
<dbReference type="HAMAP" id="MF_00316">
    <property type="entry name" value="MobA"/>
    <property type="match status" value="1"/>
</dbReference>
<organism evidence="10 11">
    <name type="scientific">Paenibacillus contaminans</name>
    <dbReference type="NCBI Taxonomy" id="450362"/>
    <lineage>
        <taxon>Bacteria</taxon>
        <taxon>Bacillati</taxon>
        <taxon>Bacillota</taxon>
        <taxon>Bacilli</taxon>
        <taxon>Bacillales</taxon>
        <taxon>Paenibacillaceae</taxon>
        <taxon>Paenibacillus</taxon>
    </lineage>
</organism>